<keyword evidence="5 6" id="KW-0326">Glycosidase</keyword>
<dbReference type="InterPro" id="IPR001661">
    <property type="entry name" value="Glyco_hydro_37"/>
</dbReference>
<accession>A0A2G5T224</accession>
<evidence type="ECO:0000256" key="2">
    <source>
        <dbReference type="ARBA" id="ARBA00012757"/>
    </source>
</evidence>
<dbReference type="GO" id="GO:0005993">
    <property type="term" value="P:trehalose catabolic process"/>
    <property type="evidence" value="ECO:0007669"/>
    <property type="project" value="TreeGrafter"/>
</dbReference>
<dbReference type="AlphaFoldDB" id="A0A2G5T224"/>
<dbReference type="InterPro" id="IPR018232">
    <property type="entry name" value="Glyco_hydro_37_CS"/>
</dbReference>
<keyword evidence="10" id="KW-1185">Reference proteome</keyword>
<evidence type="ECO:0000313" key="9">
    <source>
        <dbReference type="EMBL" id="PIC21209.1"/>
    </source>
</evidence>
<proteinExistence type="inferred from homology"/>
<sequence>MGITRVKMLWLGTILICLYLGSSWVQSNLEFGLTNAFLPQTTFLLGPMEVPCNESLCTGPLAEIYCHGEILQNSWQFGLQKTCPGDKLKVPAKEVLEKFKKLSYPMSVDKFRNFCEESFEQVNYLEVVNLTDWRIDPDFLNEITDEKQRKLASELNERWKRLARQFTSDVLTHPDMYPLLPVQNPFIVPGGRFDVYFYWDTYWIIKGLLVSKMYETTKGIIDNFSNLVTTLGYIPNSGNIQLTRRSQPPLFPHMVWEYTKATGIYDKKWLDSMKMEMEFWEKNRTIEVDGHTFFAYKTLSNCPRPENFRGDYSIGMNTTMPSEVWRGISSACESGWDFSSRWMQGDTTAALSNIHTDQIVPVDLNVLMANNYRYMALYAEHFLKIEEATSYRHKLEKISAAIQQVLWDDNLGVWLDYDVSLKKKNSNFYPSNVYPLMIPGFEKYADKVGNYMKKSGALKFAGGIPSSLPSESLNQQWDFPNVWAPNQHFVIQSFLATSNSFLLQEAAKQAQAFIETVYNGMYNPAGGLTGGVWEKYDARSTAGAPGTGGEYIVQEGFGWTNGAVLDLIWTFRNNHNRLEKSSELELETSQQSALVYAAAGFCAMVAVVMIFKGLIKYKSRQASEDAEAGALLLGENDEDDD</sequence>
<evidence type="ECO:0000256" key="5">
    <source>
        <dbReference type="ARBA" id="ARBA00023295"/>
    </source>
</evidence>
<dbReference type="Proteomes" id="UP000230233">
    <property type="component" value="Chromosome X"/>
</dbReference>
<feature type="chain" id="PRO_5013667178" description="Trehalase" evidence="8">
    <location>
        <begin position="24"/>
        <end position="641"/>
    </location>
</feature>
<keyword evidence="7" id="KW-0812">Transmembrane</keyword>
<dbReference type="Gene3D" id="1.50.10.10">
    <property type="match status" value="1"/>
</dbReference>
<keyword evidence="8" id="KW-0732">Signal</keyword>
<evidence type="ECO:0000256" key="8">
    <source>
        <dbReference type="SAM" id="SignalP"/>
    </source>
</evidence>
<dbReference type="GO" id="GO:0004555">
    <property type="term" value="F:alpha,alpha-trehalase activity"/>
    <property type="evidence" value="ECO:0007669"/>
    <property type="project" value="UniProtKB-EC"/>
</dbReference>
<dbReference type="STRING" id="1611254.A0A2G5T224"/>
<gene>
    <name evidence="9" type="primary">Cni-tre-4</name>
    <name evidence="9" type="synonym">Cnig_chr_X.g26133</name>
    <name evidence="9" type="ORF">B9Z55_026133</name>
</gene>
<organism evidence="9 10">
    <name type="scientific">Caenorhabditis nigoni</name>
    <dbReference type="NCBI Taxonomy" id="1611254"/>
    <lineage>
        <taxon>Eukaryota</taxon>
        <taxon>Metazoa</taxon>
        <taxon>Ecdysozoa</taxon>
        <taxon>Nematoda</taxon>
        <taxon>Chromadorea</taxon>
        <taxon>Rhabditida</taxon>
        <taxon>Rhabditina</taxon>
        <taxon>Rhabditomorpha</taxon>
        <taxon>Rhabditoidea</taxon>
        <taxon>Rhabditidae</taxon>
        <taxon>Peloderinae</taxon>
        <taxon>Caenorhabditis</taxon>
    </lineage>
</organism>
<dbReference type="SUPFAM" id="SSF48208">
    <property type="entry name" value="Six-hairpin glycosidases"/>
    <property type="match status" value="1"/>
</dbReference>
<protein>
    <recommendedName>
        <fullName evidence="3 6">Trehalase</fullName>
        <ecNumber evidence="2 6">3.2.1.28</ecNumber>
    </recommendedName>
    <alternativeName>
        <fullName evidence="6">Alpha-trehalose glucohydrolase</fullName>
    </alternativeName>
</protein>
<comment type="catalytic activity">
    <reaction evidence="6">
        <text>alpha,alpha-trehalose + H2O = alpha-D-glucose + beta-D-glucose</text>
        <dbReference type="Rhea" id="RHEA:32675"/>
        <dbReference type="ChEBI" id="CHEBI:15377"/>
        <dbReference type="ChEBI" id="CHEBI:15903"/>
        <dbReference type="ChEBI" id="CHEBI:16551"/>
        <dbReference type="ChEBI" id="CHEBI:17925"/>
        <dbReference type="EC" id="3.2.1.28"/>
    </reaction>
</comment>
<dbReference type="PROSITE" id="PS00928">
    <property type="entry name" value="TREHALASE_2"/>
    <property type="match status" value="1"/>
</dbReference>
<dbReference type="InterPro" id="IPR008928">
    <property type="entry name" value="6-hairpin_glycosidase_sf"/>
</dbReference>
<dbReference type="PANTHER" id="PTHR23403:SF3">
    <property type="entry name" value="TREHALASE"/>
    <property type="match status" value="1"/>
</dbReference>
<dbReference type="OrthoDB" id="3542292at2759"/>
<dbReference type="InterPro" id="IPR012341">
    <property type="entry name" value="6hp_glycosidase-like_sf"/>
</dbReference>
<evidence type="ECO:0000313" key="10">
    <source>
        <dbReference type="Proteomes" id="UP000230233"/>
    </source>
</evidence>
<dbReference type="PANTHER" id="PTHR23403">
    <property type="entry name" value="TREHALASE"/>
    <property type="match status" value="1"/>
</dbReference>
<evidence type="ECO:0000256" key="1">
    <source>
        <dbReference type="ARBA" id="ARBA00005615"/>
    </source>
</evidence>
<feature type="signal peptide" evidence="8">
    <location>
        <begin position="1"/>
        <end position="23"/>
    </location>
</feature>
<dbReference type="EMBL" id="PDUG01000006">
    <property type="protein sequence ID" value="PIC21209.1"/>
    <property type="molecule type" value="Genomic_DNA"/>
</dbReference>
<keyword evidence="7" id="KW-1133">Transmembrane helix</keyword>
<evidence type="ECO:0000256" key="3">
    <source>
        <dbReference type="ARBA" id="ARBA00019905"/>
    </source>
</evidence>
<keyword evidence="4 6" id="KW-0378">Hydrolase</keyword>
<evidence type="ECO:0000256" key="4">
    <source>
        <dbReference type="ARBA" id="ARBA00022801"/>
    </source>
</evidence>
<feature type="transmembrane region" description="Helical" evidence="7">
    <location>
        <begin position="593"/>
        <end position="611"/>
    </location>
</feature>
<keyword evidence="7" id="KW-0472">Membrane</keyword>
<reference evidence="10" key="1">
    <citation type="submission" date="2017-10" db="EMBL/GenBank/DDBJ databases">
        <title>Rapid genome shrinkage in a self-fertile nematode reveals novel sperm competition proteins.</title>
        <authorList>
            <person name="Yin D."/>
            <person name="Schwarz E.M."/>
            <person name="Thomas C.G."/>
            <person name="Felde R.L."/>
            <person name="Korf I.F."/>
            <person name="Cutter A.D."/>
            <person name="Schartner C.M."/>
            <person name="Ralston E.J."/>
            <person name="Meyer B.J."/>
            <person name="Haag E.S."/>
        </authorList>
    </citation>
    <scope>NUCLEOTIDE SEQUENCE [LARGE SCALE GENOMIC DNA]</scope>
    <source>
        <strain evidence="10">JU1422</strain>
    </source>
</reference>
<evidence type="ECO:0000256" key="7">
    <source>
        <dbReference type="SAM" id="Phobius"/>
    </source>
</evidence>
<dbReference type="EC" id="3.2.1.28" evidence="2 6"/>
<comment type="similarity">
    <text evidence="1 6">Belongs to the glycosyl hydrolase 37 family.</text>
</comment>
<dbReference type="Pfam" id="PF01204">
    <property type="entry name" value="Trehalase"/>
    <property type="match status" value="1"/>
</dbReference>
<dbReference type="PRINTS" id="PR00744">
    <property type="entry name" value="GLHYDRLASE37"/>
</dbReference>
<comment type="caution">
    <text evidence="9">The sequence shown here is derived from an EMBL/GenBank/DDBJ whole genome shotgun (WGS) entry which is preliminary data.</text>
</comment>
<evidence type="ECO:0000256" key="6">
    <source>
        <dbReference type="RuleBase" id="RU361180"/>
    </source>
</evidence>
<name>A0A2G5T224_9PELO</name>